<keyword evidence="2" id="KW-0472">Membrane</keyword>
<evidence type="ECO:0000256" key="2">
    <source>
        <dbReference type="SAM" id="Phobius"/>
    </source>
</evidence>
<gene>
    <name evidence="4" type="ORF">H9897_00185</name>
</gene>
<feature type="transmembrane region" description="Helical" evidence="2">
    <location>
        <begin position="13"/>
        <end position="39"/>
    </location>
</feature>
<organism evidence="4 5">
    <name type="scientific">Candidatus Ureaplasma intestinipullorum</name>
    <dbReference type="NCBI Taxonomy" id="2838770"/>
    <lineage>
        <taxon>Bacteria</taxon>
        <taxon>Bacillati</taxon>
        <taxon>Mycoplasmatota</taxon>
        <taxon>Mycoplasmoidales</taxon>
        <taxon>Mycoplasmoidaceae</taxon>
        <taxon>Ureaplasma</taxon>
    </lineage>
</organism>
<evidence type="ECO:0000313" key="4">
    <source>
        <dbReference type="EMBL" id="MBU3830569.1"/>
    </source>
</evidence>
<name>A0A9E2NXI8_9BACT</name>
<feature type="domain" description="SHOCT" evidence="3">
    <location>
        <begin position="78"/>
        <end position="103"/>
    </location>
</feature>
<reference evidence="4" key="2">
    <citation type="submission" date="2021-04" db="EMBL/GenBank/DDBJ databases">
        <authorList>
            <person name="Gilroy R."/>
        </authorList>
    </citation>
    <scope>NUCLEOTIDE SEQUENCE</scope>
    <source>
        <strain evidence="4">A5-1222</strain>
    </source>
</reference>
<dbReference type="Proteomes" id="UP000824247">
    <property type="component" value="Unassembled WGS sequence"/>
</dbReference>
<evidence type="ECO:0000259" key="3">
    <source>
        <dbReference type="Pfam" id="PF09851"/>
    </source>
</evidence>
<reference evidence="4" key="1">
    <citation type="journal article" date="2021" name="PeerJ">
        <title>Extensive microbial diversity within the chicken gut microbiome revealed by metagenomics and culture.</title>
        <authorList>
            <person name="Gilroy R."/>
            <person name="Ravi A."/>
            <person name="Getino M."/>
            <person name="Pursley I."/>
            <person name="Horton D.L."/>
            <person name="Alikhan N.F."/>
            <person name="Baker D."/>
            <person name="Gharbi K."/>
            <person name="Hall N."/>
            <person name="Watson M."/>
            <person name="Adriaenssens E.M."/>
            <person name="Foster-Nyarko E."/>
            <person name="Jarju S."/>
            <person name="Secka A."/>
            <person name="Antonio M."/>
            <person name="Oren A."/>
            <person name="Chaudhuri R.R."/>
            <person name="La Ragione R."/>
            <person name="Hildebrand F."/>
            <person name="Pallen M.J."/>
        </authorList>
    </citation>
    <scope>NUCLEOTIDE SEQUENCE</scope>
    <source>
        <strain evidence="4">A5-1222</strain>
    </source>
</reference>
<dbReference type="Pfam" id="PF09851">
    <property type="entry name" value="SHOCT"/>
    <property type="match status" value="1"/>
</dbReference>
<proteinExistence type="predicted"/>
<sequence length="105" mass="12408">WKNNKINQGSVKILWGVFTLILLGLIASFIFGLIALHYYKEANRKPQYSNNNNYYQDPNNMYPNPNIPNNNLNKYDNIQKIYDLYKNGAITEEEYLKMKKDLLDN</sequence>
<dbReference type="EMBL" id="JAHLFM010000003">
    <property type="protein sequence ID" value="MBU3830569.1"/>
    <property type="molecule type" value="Genomic_DNA"/>
</dbReference>
<dbReference type="AlphaFoldDB" id="A0A9E2NXI8"/>
<comment type="caution">
    <text evidence="4">The sequence shown here is derived from an EMBL/GenBank/DDBJ whole genome shotgun (WGS) entry which is preliminary data.</text>
</comment>
<accession>A0A9E2NXI8</accession>
<feature type="non-terminal residue" evidence="4">
    <location>
        <position position="1"/>
    </location>
</feature>
<dbReference type="InterPro" id="IPR018649">
    <property type="entry name" value="SHOCT"/>
</dbReference>
<keyword evidence="2" id="KW-0812">Transmembrane</keyword>
<keyword evidence="2" id="KW-1133">Transmembrane helix</keyword>
<evidence type="ECO:0000313" key="5">
    <source>
        <dbReference type="Proteomes" id="UP000824247"/>
    </source>
</evidence>
<feature type="region of interest" description="Disordered" evidence="1">
    <location>
        <begin position="49"/>
        <end position="68"/>
    </location>
</feature>
<protein>
    <submittedName>
        <fullName evidence="4">SHOCT domain-containing protein</fullName>
    </submittedName>
</protein>
<evidence type="ECO:0000256" key="1">
    <source>
        <dbReference type="SAM" id="MobiDB-lite"/>
    </source>
</evidence>